<dbReference type="InterPro" id="IPR011051">
    <property type="entry name" value="RmlC_Cupin_sf"/>
</dbReference>
<dbReference type="AlphaFoldDB" id="A0A2P7R579"/>
<evidence type="ECO:0000259" key="1">
    <source>
        <dbReference type="Pfam" id="PF12973"/>
    </source>
</evidence>
<proteinExistence type="predicted"/>
<dbReference type="InterPro" id="IPR014710">
    <property type="entry name" value="RmlC-like_jellyroll"/>
</dbReference>
<gene>
    <name evidence="2" type="ORF">C7H85_11260</name>
</gene>
<dbReference type="CDD" id="cd06989">
    <property type="entry name" value="cupin_DRT102"/>
    <property type="match status" value="1"/>
</dbReference>
<accession>A0A2P7R579</accession>
<sequence>MALPALALAADIPDQGPEQHLLYPPEQIAWQPGPASVPAGAQFAVLEGNPTEAGIFTMRLKLPDGYLIPLHWHPGVERVTVLSGIVYLGMDDSHAKENAQRLAAGSYTAMPPGMRHYALAEGETVVQLTSVGPWQLNYVNPADDPRR</sequence>
<evidence type="ECO:0000313" key="2">
    <source>
        <dbReference type="EMBL" id="PSJ45365.1"/>
    </source>
</evidence>
<comment type="caution">
    <text evidence="2">The sequence shown here is derived from an EMBL/GenBank/DDBJ whole genome shotgun (WGS) entry which is preliminary data.</text>
</comment>
<organism evidence="2 3">
    <name type="scientific">Zobellella endophytica</name>
    <dbReference type="NCBI Taxonomy" id="2116700"/>
    <lineage>
        <taxon>Bacteria</taxon>
        <taxon>Pseudomonadati</taxon>
        <taxon>Pseudomonadota</taxon>
        <taxon>Gammaproteobacteria</taxon>
        <taxon>Aeromonadales</taxon>
        <taxon>Aeromonadaceae</taxon>
        <taxon>Zobellella</taxon>
    </lineage>
</organism>
<dbReference type="Gene3D" id="2.60.120.10">
    <property type="entry name" value="Jelly Rolls"/>
    <property type="match status" value="1"/>
</dbReference>
<dbReference type="SUPFAM" id="SSF51182">
    <property type="entry name" value="RmlC-like cupins"/>
    <property type="match status" value="1"/>
</dbReference>
<dbReference type="EMBL" id="PXYG01000004">
    <property type="protein sequence ID" value="PSJ45365.1"/>
    <property type="molecule type" value="Genomic_DNA"/>
</dbReference>
<protein>
    <recommendedName>
        <fullName evidence="1">ChrR-like cupin domain-containing protein</fullName>
    </recommendedName>
</protein>
<feature type="domain" description="ChrR-like cupin" evidence="1">
    <location>
        <begin position="19"/>
        <end position="133"/>
    </location>
</feature>
<keyword evidence="3" id="KW-1185">Reference proteome</keyword>
<dbReference type="Proteomes" id="UP000240243">
    <property type="component" value="Unassembled WGS sequence"/>
</dbReference>
<name>A0A2P7R579_9GAMM</name>
<evidence type="ECO:0000313" key="3">
    <source>
        <dbReference type="Proteomes" id="UP000240243"/>
    </source>
</evidence>
<dbReference type="Pfam" id="PF12973">
    <property type="entry name" value="Cupin_7"/>
    <property type="match status" value="1"/>
</dbReference>
<dbReference type="InterPro" id="IPR025979">
    <property type="entry name" value="ChrR-like_cupin_dom"/>
</dbReference>
<reference evidence="2 3" key="1">
    <citation type="submission" date="2018-03" db="EMBL/GenBank/DDBJ databases">
        <title>The draft genome of Zobellella sp. 59N8.</title>
        <authorList>
            <person name="Liu L."/>
            <person name="Li L."/>
            <person name="Zhang X."/>
            <person name="Liang L."/>
            <person name="Wang T."/>
        </authorList>
    </citation>
    <scope>NUCLEOTIDE SEQUENCE [LARGE SCALE GENOMIC DNA]</scope>
    <source>
        <strain evidence="2 3">59N8</strain>
    </source>
</reference>